<organism evidence="1 2">
    <name type="scientific">Nitratireductor aquibiodomus RA22</name>
    <dbReference type="NCBI Taxonomy" id="1189611"/>
    <lineage>
        <taxon>Bacteria</taxon>
        <taxon>Pseudomonadati</taxon>
        <taxon>Pseudomonadota</taxon>
        <taxon>Alphaproteobacteria</taxon>
        <taxon>Hyphomicrobiales</taxon>
        <taxon>Phyllobacteriaceae</taxon>
        <taxon>Nitratireductor</taxon>
    </lineage>
</organism>
<dbReference type="EMBL" id="AJXZ01000015">
    <property type="protein sequence ID" value="EIM75906.1"/>
    <property type="molecule type" value="Genomic_DNA"/>
</dbReference>
<evidence type="ECO:0000313" key="2">
    <source>
        <dbReference type="Proteomes" id="UP000004622"/>
    </source>
</evidence>
<comment type="caution">
    <text evidence="1">The sequence shown here is derived from an EMBL/GenBank/DDBJ whole genome shotgun (WGS) entry which is preliminary data.</text>
</comment>
<proteinExistence type="predicted"/>
<reference evidence="1 2" key="1">
    <citation type="journal article" date="2012" name="J. Bacteriol.">
        <title>Genome Sequence of Nitratireductor aquibiodomus Strain RA22.</title>
        <authorList>
            <person name="Singh A."/>
            <person name="Jangir P.K."/>
            <person name="Kumari C."/>
            <person name="Sharma R."/>
        </authorList>
    </citation>
    <scope>NUCLEOTIDE SEQUENCE [LARGE SCALE GENOMIC DNA]</scope>
    <source>
        <strain evidence="1 2">RA22</strain>
    </source>
</reference>
<dbReference type="Proteomes" id="UP000004622">
    <property type="component" value="Unassembled WGS sequence"/>
</dbReference>
<sequence length="29" mass="3181">MTAKIFIDGEHGTTGLQIRHVWPNAATSK</sequence>
<evidence type="ECO:0000313" key="1">
    <source>
        <dbReference type="EMBL" id="EIM75906.1"/>
    </source>
</evidence>
<gene>
    <name evidence="1" type="ORF">A33O_07102</name>
</gene>
<evidence type="ECO:0008006" key="3">
    <source>
        <dbReference type="Google" id="ProtNLM"/>
    </source>
</evidence>
<accession>I5C254</accession>
<dbReference type="AlphaFoldDB" id="I5C254"/>
<name>I5C254_9HYPH</name>
<protein>
    <recommendedName>
        <fullName evidence="3">N-acetyl-gamma-glutamyl-phosphate reductase</fullName>
    </recommendedName>
</protein>